<dbReference type="EMBL" id="BSPX01000019">
    <property type="protein sequence ID" value="GLT22128.1"/>
    <property type="molecule type" value="Genomic_DNA"/>
</dbReference>
<evidence type="ECO:0000313" key="2">
    <source>
        <dbReference type="EMBL" id="GLT22128.1"/>
    </source>
</evidence>
<comment type="caution">
    <text evidence="2">The sequence shown here is derived from an EMBL/GenBank/DDBJ whole genome shotgun (WGS) entry which is preliminary data.</text>
</comment>
<accession>A0ABQ6F969</accession>
<feature type="domain" description="Helix-turn-helix" evidence="1">
    <location>
        <begin position="113"/>
        <end position="161"/>
    </location>
</feature>
<dbReference type="Pfam" id="PF12728">
    <property type="entry name" value="HTH_17"/>
    <property type="match status" value="1"/>
</dbReference>
<gene>
    <name evidence="2" type="ORF">GCM10007933_15860</name>
</gene>
<dbReference type="Proteomes" id="UP001157167">
    <property type="component" value="Unassembled WGS sequence"/>
</dbReference>
<sequence>MVRTFGRLYRWLYRDFEGDEFAFLREAFEDYLREHWWGLLCRRNRRLGTRTTGSRKTAQAIAAAAGTTPARVRQLHLAGWVEADIAAQPSGRRVWSFPASQVEPLATLISDGLTLQDAAAYLRLSKHRVRELIATGMIKPLLSTEGHGAATWLISRHQLDDLGRAYSARQALVTKEEPPDCVPLVQILKAWRLEAGAFAALLHALQSGVLTPIATRDVENNVLGGLLLPRREVQAWLAHWRESNGRGYSITDAAGILGIKAQVAYHLVRCGFLECTSSPLTQVRRVSRDGIAKFEARYISLVEIAKRSGTSPKQALLRLQIHPAAGPAIDGCRQYFYLRSDVEHLLDQPLQTQESGNAEP</sequence>
<reference evidence="3" key="1">
    <citation type="journal article" date="2019" name="Int. J. Syst. Evol. Microbiol.">
        <title>The Global Catalogue of Microorganisms (GCM) 10K type strain sequencing project: providing services to taxonomists for standard genome sequencing and annotation.</title>
        <authorList>
            <consortium name="The Broad Institute Genomics Platform"/>
            <consortium name="The Broad Institute Genome Sequencing Center for Infectious Disease"/>
            <person name="Wu L."/>
            <person name="Ma J."/>
        </authorList>
    </citation>
    <scope>NUCLEOTIDE SEQUENCE [LARGE SCALE GENOMIC DNA]</scope>
    <source>
        <strain evidence="3">NBRC 102407</strain>
    </source>
</reference>
<evidence type="ECO:0000259" key="1">
    <source>
        <dbReference type="Pfam" id="PF12728"/>
    </source>
</evidence>
<keyword evidence="3" id="KW-1185">Reference proteome</keyword>
<organism evidence="2 3">
    <name type="scientific">Zoogloea oryzae</name>
    <dbReference type="NCBI Taxonomy" id="310767"/>
    <lineage>
        <taxon>Bacteria</taxon>
        <taxon>Pseudomonadati</taxon>
        <taxon>Pseudomonadota</taxon>
        <taxon>Betaproteobacteria</taxon>
        <taxon>Rhodocyclales</taxon>
        <taxon>Zoogloeaceae</taxon>
        <taxon>Zoogloea</taxon>
    </lineage>
</organism>
<dbReference type="InterPro" id="IPR041657">
    <property type="entry name" value="HTH_17"/>
</dbReference>
<evidence type="ECO:0000313" key="3">
    <source>
        <dbReference type="Proteomes" id="UP001157167"/>
    </source>
</evidence>
<protein>
    <recommendedName>
        <fullName evidence="1">Helix-turn-helix domain-containing protein</fullName>
    </recommendedName>
</protein>
<proteinExistence type="predicted"/>
<name>A0ABQ6F969_9RHOO</name>